<comment type="caution">
    <text evidence="2">The sequence shown here is derived from an EMBL/GenBank/DDBJ whole genome shotgun (WGS) entry which is preliminary data.</text>
</comment>
<dbReference type="GO" id="GO:0008168">
    <property type="term" value="F:methyltransferase activity"/>
    <property type="evidence" value="ECO:0007669"/>
    <property type="project" value="UniProtKB-KW"/>
</dbReference>
<dbReference type="AlphaFoldDB" id="A0A084SSJ8"/>
<dbReference type="SUPFAM" id="SSF53335">
    <property type="entry name" value="S-adenosyl-L-methionine-dependent methyltransferases"/>
    <property type="match status" value="1"/>
</dbReference>
<dbReference type="InterPro" id="IPR050723">
    <property type="entry name" value="CFA/CMAS"/>
</dbReference>
<proteinExistence type="predicted"/>
<keyword evidence="2" id="KW-0808">Transferase</keyword>
<dbReference type="Pfam" id="PF13649">
    <property type="entry name" value="Methyltransf_25"/>
    <property type="match status" value="1"/>
</dbReference>
<dbReference type="CDD" id="cd02440">
    <property type="entry name" value="AdoMet_MTases"/>
    <property type="match status" value="1"/>
</dbReference>
<gene>
    <name evidence="2" type="ORF">Q664_21700</name>
</gene>
<evidence type="ECO:0000313" key="3">
    <source>
        <dbReference type="Proteomes" id="UP000028547"/>
    </source>
</evidence>
<accession>A0A084SSJ8</accession>
<name>A0A084SSJ8_9BACT</name>
<dbReference type="RefSeq" id="WP_043398492.1">
    <property type="nucleotide sequence ID" value="NZ_JPMI01000142.1"/>
</dbReference>
<protein>
    <submittedName>
        <fullName evidence="2">SAM-dependent methyltransferase</fullName>
    </submittedName>
</protein>
<dbReference type="EMBL" id="JPMI01000142">
    <property type="protein sequence ID" value="KFA91433.1"/>
    <property type="molecule type" value="Genomic_DNA"/>
</dbReference>
<dbReference type="Gene3D" id="3.40.50.150">
    <property type="entry name" value="Vaccinia Virus protein VP39"/>
    <property type="match status" value="1"/>
</dbReference>
<dbReference type="PANTHER" id="PTHR43667">
    <property type="entry name" value="CYCLOPROPANE-FATTY-ACYL-PHOSPHOLIPID SYNTHASE"/>
    <property type="match status" value="1"/>
</dbReference>
<dbReference type="InterPro" id="IPR029063">
    <property type="entry name" value="SAM-dependent_MTases_sf"/>
</dbReference>
<sequence length="252" mass="27863">MSPAEPFPLYFPGDARRPFSSEIATRRFAKVAQLEEGGRVLELGCGPSGLASVVLAQEFGCSVVAADADETLLIHMRDRVRSLGLDGRVEVRRVDLRKPAFREGEFDAILCQGRIFLALADAMGTFRPLLAHNGRLGLTYPVRVGRVTPRAVLDFWERRLGASLLLPRELLQHLALAGFEPESVESLQDAELDTLYKELEPHLAKAPAEQATWLREEIALHRENGKATASYAFAVGRRREPGEKPPAARDRG</sequence>
<dbReference type="PANTHER" id="PTHR43667:SF2">
    <property type="entry name" value="FATTY ACID C-METHYL TRANSFERASE"/>
    <property type="match status" value="1"/>
</dbReference>
<dbReference type="InterPro" id="IPR041698">
    <property type="entry name" value="Methyltransf_25"/>
</dbReference>
<dbReference type="Proteomes" id="UP000028547">
    <property type="component" value="Unassembled WGS sequence"/>
</dbReference>
<evidence type="ECO:0000259" key="1">
    <source>
        <dbReference type="Pfam" id="PF13649"/>
    </source>
</evidence>
<keyword evidence="2" id="KW-0489">Methyltransferase</keyword>
<dbReference type="GO" id="GO:0032259">
    <property type="term" value="P:methylation"/>
    <property type="evidence" value="ECO:0007669"/>
    <property type="project" value="UniProtKB-KW"/>
</dbReference>
<reference evidence="2 3" key="1">
    <citation type="submission" date="2014-07" db="EMBL/GenBank/DDBJ databases">
        <title>Draft Genome Sequence of Gephyronic Acid Producer, Cystobacter violaceus Strain Cb vi76.</title>
        <authorList>
            <person name="Stevens D.C."/>
            <person name="Young J."/>
            <person name="Carmichael R."/>
            <person name="Tan J."/>
            <person name="Taylor R.E."/>
        </authorList>
    </citation>
    <scope>NUCLEOTIDE SEQUENCE [LARGE SCALE GENOMIC DNA]</scope>
    <source>
        <strain evidence="2 3">Cb vi76</strain>
    </source>
</reference>
<organism evidence="2 3">
    <name type="scientific">Archangium violaceum Cb vi76</name>
    <dbReference type="NCBI Taxonomy" id="1406225"/>
    <lineage>
        <taxon>Bacteria</taxon>
        <taxon>Pseudomonadati</taxon>
        <taxon>Myxococcota</taxon>
        <taxon>Myxococcia</taxon>
        <taxon>Myxococcales</taxon>
        <taxon>Cystobacterineae</taxon>
        <taxon>Archangiaceae</taxon>
        <taxon>Archangium</taxon>
    </lineage>
</organism>
<evidence type="ECO:0000313" key="2">
    <source>
        <dbReference type="EMBL" id="KFA91433.1"/>
    </source>
</evidence>
<feature type="domain" description="Methyltransferase" evidence="1">
    <location>
        <begin position="40"/>
        <end position="119"/>
    </location>
</feature>